<dbReference type="EMBL" id="AP012547">
    <property type="protein sequence ID" value="BAO28800.1"/>
    <property type="molecule type" value="Genomic_DNA"/>
</dbReference>
<dbReference type="RefSeq" id="WP_041097543.1">
    <property type="nucleotide sequence ID" value="NZ_AP012547.1"/>
</dbReference>
<dbReference type="PANTHER" id="PTHR35279">
    <property type="match status" value="1"/>
</dbReference>
<dbReference type="Gene3D" id="2.115.10.20">
    <property type="entry name" value="Glycosyl hydrolase domain, family 43"/>
    <property type="match status" value="2"/>
</dbReference>
<gene>
    <name evidence="1" type="ORF">SUTH_00994</name>
</gene>
<proteinExistence type="predicted"/>
<dbReference type="SUPFAM" id="SSF75005">
    <property type="entry name" value="Arabinanase/levansucrase/invertase"/>
    <property type="match status" value="1"/>
</dbReference>
<evidence type="ECO:0000313" key="2">
    <source>
        <dbReference type="Proteomes" id="UP000031637"/>
    </source>
</evidence>
<keyword evidence="2" id="KW-1185">Reference proteome</keyword>
<accession>W0SDH1</accession>
<dbReference type="KEGG" id="shd:SUTH_00994"/>
<dbReference type="OrthoDB" id="9801455at2"/>
<protein>
    <recommendedName>
        <fullName evidence="3">Glycosyl hydrolase family 32 N-terminal domain-containing protein</fullName>
    </recommendedName>
</protein>
<dbReference type="STRING" id="1223802.SUTH_00994"/>
<dbReference type="HOGENOM" id="CLU_078427_0_0_4"/>
<dbReference type="AlphaFoldDB" id="W0SDH1"/>
<dbReference type="Proteomes" id="UP000031637">
    <property type="component" value="Chromosome"/>
</dbReference>
<evidence type="ECO:0008006" key="3">
    <source>
        <dbReference type="Google" id="ProtNLM"/>
    </source>
</evidence>
<evidence type="ECO:0000313" key="1">
    <source>
        <dbReference type="EMBL" id="BAO28800.1"/>
    </source>
</evidence>
<organism evidence="1 2">
    <name type="scientific">Sulfuritalea hydrogenivorans sk43H</name>
    <dbReference type="NCBI Taxonomy" id="1223802"/>
    <lineage>
        <taxon>Bacteria</taxon>
        <taxon>Pseudomonadati</taxon>
        <taxon>Pseudomonadota</taxon>
        <taxon>Betaproteobacteria</taxon>
        <taxon>Nitrosomonadales</taxon>
        <taxon>Sterolibacteriaceae</taxon>
        <taxon>Sulfuritalea</taxon>
    </lineage>
</organism>
<sequence length="308" mass="34546">MKWTKLGQVFCASGQNESMVAGGRTPVPLHLFGDVYRIYFAAYDGLGRGRIFSLELDLKTPGQIGNLITAPIIDIGATGFFDDNGIIPSDVVRVDGNIYLYTIGFSLKNRLMFDAATGLAISRDDGLSFSRLNGPVLDRGVDDPCFAASPAVMLENGSWRMWYVSCDHWTPRPEGFRHYYNIKHRRSVDGIYWEPRATVCIDYANEHEYAISRPSVIRGADGTYRMWYSFRAQPGIETYRIGYAESADGLDWVRMDDQAGIDVSDSGWDSDMICYPRVFSHEGRLYMLYNGNGYGKTGFGLAVMEAEE</sequence>
<dbReference type="InterPro" id="IPR023296">
    <property type="entry name" value="Glyco_hydro_beta-prop_sf"/>
</dbReference>
<name>W0SDH1_9PROT</name>
<dbReference type="PANTHER" id="PTHR35279:SF1">
    <property type="entry name" value="ARABINANASE_LEVANSUCRASE_INVERTASE"/>
    <property type="match status" value="1"/>
</dbReference>
<reference evidence="1 2" key="1">
    <citation type="journal article" date="2014" name="Syst. Appl. Microbiol.">
        <title>Complete genomes of freshwater sulfur oxidizers Sulfuricella denitrificans skB26 and Sulfuritalea hydrogenivorans sk43H: genetic insights into the sulfur oxidation pathway of betaproteobacteria.</title>
        <authorList>
            <person name="Watanabe T."/>
            <person name="Kojima H."/>
            <person name="Fukui M."/>
        </authorList>
    </citation>
    <scope>NUCLEOTIDE SEQUENCE [LARGE SCALE GENOMIC DNA]</scope>
    <source>
        <strain evidence="1">DSM22779</strain>
    </source>
</reference>